<dbReference type="GO" id="GO:0006285">
    <property type="term" value="P:base-excision repair, AP site formation"/>
    <property type="evidence" value="ECO:0007669"/>
    <property type="project" value="InterPro"/>
</dbReference>
<keyword evidence="6" id="KW-1185">Reference proteome</keyword>
<dbReference type="SUPFAM" id="SSF52141">
    <property type="entry name" value="Uracil-DNA glycosylase-like"/>
    <property type="match status" value="1"/>
</dbReference>
<comment type="caution">
    <text evidence="5">The sequence shown here is derived from an EMBL/GenBank/DDBJ whole genome shotgun (WGS) entry which is preliminary data.</text>
</comment>
<dbReference type="PANTHER" id="PTHR12159">
    <property type="entry name" value="G/T AND G/U MISMATCH-SPECIFIC DNA GLYCOSYLASE"/>
    <property type="match status" value="1"/>
</dbReference>
<dbReference type="GO" id="GO:0008263">
    <property type="term" value="F:pyrimidine-specific mismatch base pair DNA N-glycosylase activity"/>
    <property type="evidence" value="ECO:0007669"/>
    <property type="project" value="TreeGrafter"/>
</dbReference>
<protein>
    <submittedName>
        <fullName evidence="5">TDG/mug DNA glycosylase family protein</fullName>
        <ecNumber evidence="5">3.2.2.-</ecNumber>
    </submittedName>
</protein>
<sequence length="173" mass="18483">MILPDVLPPGLDLVFCGTAPSRASMRAGAYYAKPGNAFWPSLHAAGLTPTRLHPQDFATLPSLGLGLTDLNKTEFGNDVDLDPAAYDVAGFVDKMRRCRPGGIAFTSKNAAAVFLAGHFGLAGSPVYGRQVRDFEGAALFVLPSPSGQARRFFTLEPWREAAAFVAARRATTR</sequence>
<dbReference type="InterPro" id="IPR036895">
    <property type="entry name" value="Uracil-DNA_glycosylase-like_sf"/>
</dbReference>
<dbReference type="EMBL" id="JACIIZ010000016">
    <property type="protein sequence ID" value="MBB6254321.1"/>
    <property type="molecule type" value="Genomic_DNA"/>
</dbReference>
<dbReference type="InterPro" id="IPR015637">
    <property type="entry name" value="MUG/TDG"/>
</dbReference>
<feature type="domain" description="Uracil-DNA glycosylase-like" evidence="4">
    <location>
        <begin position="4"/>
        <end position="162"/>
    </location>
</feature>
<keyword evidence="3" id="KW-0234">DNA repair</keyword>
<evidence type="ECO:0000256" key="3">
    <source>
        <dbReference type="ARBA" id="ARBA00023204"/>
    </source>
</evidence>
<dbReference type="PANTHER" id="PTHR12159:SF9">
    <property type="entry name" value="G_T MISMATCH-SPECIFIC THYMINE DNA GLYCOSYLASE"/>
    <property type="match status" value="1"/>
</dbReference>
<gene>
    <name evidence="5" type="ORF">FHS74_004907</name>
</gene>
<dbReference type="EC" id="3.2.2.-" evidence="5"/>
<dbReference type="AlphaFoldDB" id="A0A7X0B3I3"/>
<accession>A0A7X0B3I3</accession>
<keyword evidence="2 5" id="KW-0378">Hydrolase</keyword>
<evidence type="ECO:0000256" key="1">
    <source>
        <dbReference type="ARBA" id="ARBA00022763"/>
    </source>
</evidence>
<evidence type="ECO:0000313" key="6">
    <source>
        <dbReference type="Proteomes" id="UP000539175"/>
    </source>
</evidence>
<proteinExistence type="predicted"/>
<evidence type="ECO:0000256" key="2">
    <source>
        <dbReference type="ARBA" id="ARBA00022801"/>
    </source>
</evidence>
<evidence type="ECO:0000259" key="4">
    <source>
        <dbReference type="Pfam" id="PF03167"/>
    </source>
</evidence>
<keyword evidence="5" id="KW-0326">Glycosidase</keyword>
<evidence type="ECO:0000313" key="5">
    <source>
        <dbReference type="EMBL" id="MBB6254321.1"/>
    </source>
</evidence>
<dbReference type="InterPro" id="IPR005122">
    <property type="entry name" value="Uracil-DNA_glycosylase-like"/>
</dbReference>
<dbReference type="RefSeq" id="WP_184806570.1">
    <property type="nucleotide sequence ID" value="NZ_JACIIZ010000016.1"/>
</dbReference>
<organism evidence="5 6">
    <name type="scientific">Nitrospirillum iridis</name>
    <dbReference type="NCBI Taxonomy" id="765888"/>
    <lineage>
        <taxon>Bacteria</taxon>
        <taxon>Pseudomonadati</taxon>
        <taxon>Pseudomonadota</taxon>
        <taxon>Alphaproteobacteria</taxon>
        <taxon>Rhodospirillales</taxon>
        <taxon>Azospirillaceae</taxon>
        <taxon>Nitrospirillum</taxon>
    </lineage>
</organism>
<name>A0A7X0B3I3_9PROT</name>
<dbReference type="GO" id="GO:0004844">
    <property type="term" value="F:uracil DNA N-glycosylase activity"/>
    <property type="evidence" value="ECO:0007669"/>
    <property type="project" value="TreeGrafter"/>
</dbReference>
<dbReference type="Gene3D" id="3.40.470.10">
    <property type="entry name" value="Uracil-DNA glycosylase-like domain"/>
    <property type="match status" value="1"/>
</dbReference>
<dbReference type="Proteomes" id="UP000539175">
    <property type="component" value="Unassembled WGS sequence"/>
</dbReference>
<keyword evidence="1" id="KW-0227">DNA damage</keyword>
<dbReference type="Pfam" id="PF03167">
    <property type="entry name" value="UDG"/>
    <property type="match status" value="1"/>
</dbReference>
<dbReference type="CDD" id="cd10028">
    <property type="entry name" value="UDG-F2_TDG_MUG"/>
    <property type="match status" value="1"/>
</dbReference>
<reference evidence="5 6" key="1">
    <citation type="submission" date="2020-08" db="EMBL/GenBank/DDBJ databases">
        <title>Genomic Encyclopedia of Type Strains, Phase IV (KMG-IV): sequencing the most valuable type-strain genomes for metagenomic binning, comparative biology and taxonomic classification.</title>
        <authorList>
            <person name="Goeker M."/>
        </authorList>
    </citation>
    <scope>NUCLEOTIDE SEQUENCE [LARGE SCALE GENOMIC DNA]</scope>
    <source>
        <strain evidence="5 6">DSM 22198</strain>
    </source>
</reference>